<accession>A0A0H5P9L2</accession>
<reference evidence="2" key="1">
    <citation type="submission" date="2015-03" db="EMBL/GenBank/DDBJ databases">
        <authorList>
            <consortium name="Pathogen Informatics"/>
        </authorList>
    </citation>
    <scope>NUCLEOTIDE SEQUENCE [LARGE SCALE GENOMIC DNA]</scope>
    <source>
        <strain evidence="2">NCTC11134</strain>
        <plasmid evidence="2">2</plasmid>
    </source>
</reference>
<geneLocation type="plasmid" evidence="1">
    <name>2</name>
</geneLocation>
<evidence type="ECO:0000313" key="2">
    <source>
        <dbReference type="Proteomes" id="UP000057820"/>
    </source>
</evidence>
<dbReference type="KEGG" id="nfr:ERS450000_06026"/>
<name>A0A0H5P9L2_NOCFR</name>
<protein>
    <submittedName>
        <fullName evidence="1">Uncharacterized protein</fullName>
    </submittedName>
</protein>
<dbReference type="EMBL" id="LN868939">
    <property type="protein sequence ID" value="CRY84407.1"/>
    <property type="molecule type" value="Genomic_DNA"/>
</dbReference>
<gene>
    <name evidence="1" type="ORF">ERS450000_06026</name>
</gene>
<dbReference type="RefSeq" id="WP_060595009.1">
    <property type="nucleotide sequence ID" value="NZ_CP031418.1"/>
</dbReference>
<sequence>MHTRPDYQEFDCRQVAATATGILNAFGITTHPADGHPSIWIDHGWQWWRQIGHLSVRDEAIHIWPHRGISEADMSVLRGAACEAFCTPPAVTAHWVHTGSEWECAISVRAQ</sequence>
<proteinExistence type="predicted"/>
<dbReference type="Proteomes" id="UP000057820">
    <property type="component" value="Plasmid 2"/>
</dbReference>
<dbReference type="AlphaFoldDB" id="A0A0H5P9L2"/>
<organism evidence="1 2">
    <name type="scientific">Nocardia farcinica</name>
    <dbReference type="NCBI Taxonomy" id="37329"/>
    <lineage>
        <taxon>Bacteria</taxon>
        <taxon>Bacillati</taxon>
        <taxon>Actinomycetota</taxon>
        <taxon>Actinomycetes</taxon>
        <taxon>Mycobacteriales</taxon>
        <taxon>Nocardiaceae</taxon>
        <taxon>Nocardia</taxon>
    </lineage>
</organism>
<keyword evidence="1" id="KW-0614">Plasmid</keyword>
<evidence type="ECO:0000313" key="1">
    <source>
        <dbReference type="EMBL" id="CRY84407.1"/>
    </source>
</evidence>